<dbReference type="SMART" id="SM00330">
    <property type="entry name" value="PIPKc"/>
    <property type="match status" value="1"/>
</dbReference>
<dbReference type="FunFam" id="3.30.800.10:FF:000010">
    <property type="entry name" value="Putative 1-phosphatidylinositol-3-phosphate 5-kinase FAB1C"/>
    <property type="match status" value="1"/>
</dbReference>
<evidence type="ECO:0000256" key="13">
    <source>
        <dbReference type="SAM" id="MobiDB-lite"/>
    </source>
</evidence>
<dbReference type="PROSITE" id="PS50178">
    <property type="entry name" value="ZF_FYVE"/>
    <property type="match status" value="1"/>
</dbReference>
<keyword evidence="7" id="KW-0862">Zinc</keyword>
<feature type="domain" description="PIPK" evidence="15">
    <location>
        <begin position="1425"/>
        <end position="1744"/>
    </location>
</feature>
<dbReference type="GO" id="GO:0010008">
    <property type="term" value="C:endosome membrane"/>
    <property type="evidence" value="ECO:0007669"/>
    <property type="project" value="TreeGrafter"/>
</dbReference>
<evidence type="ECO:0000256" key="11">
    <source>
        <dbReference type="PROSITE-ProRule" id="PRU00091"/>
    </source>
</evidence>
<feature type="compositionally biased region" description="Polar residues" evidence="13">
    <location>
        <begin position="1227"/>
        <end position="1240"/>
    </location>
</feature>
<dbReference type="FunFam" id="3.30.810.10:FF:000001">
    <property type="entry name" value="1-phosphatidylinositol 3-phosphate 5-kinase FAB1"/>
    <property type="match status" value="1"/>
</dbReference>
<dbReference type="InterPro" id="IPR002498">
    <property type="entry name" value="PInositol-4-P-4/5-kinase_core"/>
</dbReference>
<dbReference type="GO" id="GO:0008270">
    <property type="term" value="F:zinc ion binding"/>
    <property type="evidence" value="ECO:0007669"/>
    <property type="project" value="UniProtKB-KW"/>
</dbReference>
<comment type="caution">
    <text evidence="16">The sequence shown here is derived from an EMBL/GenBank/DDBJ whole genome shotgun (WGS) entry which is preliminary data.</text>
</comment>
<evidence type="ECO:0000313" key="17">
    <source>
        <dbReference type="Proteomes" id="UP001419268"/>
    </source>
</evidence>
<dbReference type="InterPro" id="IPR027484">
    <property type="entry name" value="PInositol-4-P-5-kinase_N"/>
</dbReference>
<dbReference type="PROSITE" id="PS51455">
    <property type="entry name" value="PIPK"/>
    <property type="match status" value="1"/>
</dbReference>
<accession>A0AAP0F789</accession>
<dbReference type="FunFam" id="3.50.7.10:FF:000007">
    <property type="entry name" value="1-phosphatidylinositol 3-phosphate 5-kinase isoform X1"/>
    <property type="match status" value="1"/>
</dbReference>
<dbReference type="GO" id="GO:0046854">
    <property type="term" value="P:phosphatidylinositol phosphate biosynthetic process"/>
    <property type="evidence" value="ECO:0007669"/>
    <property type="project" value="TreeGrafter"/>
</dbReference>
<evidence type="ECO:0000256" key="1">
    <source>
        <dbReference type="ARBA" id="ARBA00012009"/>
    </source>
</evidence>
<dbReference type="Gene3D" id="3.30.810.10">
    <property type="entry name" value="2-Layer Sandwich"/>
    <property type="match status" value="1"/>
</dbReference>
<dbReference type="GO" id="GO:0005524">
    <property type="term" value="F:ATP binding"/>
    <property type="evidence" value="ECO:0007669"/>
    <property type="project" value="UniProtKB-UniRule"/>
</dbReference>
<keyword evidence="4 12" id="KW-0547">Nucleotide-binding</keyword>
<dbReference type="GO" id="GO:0000285">
    <property type="term" value="F:1-phosphatidylinositol-3-phosphate 5-kinase activity"/>
    <property type="evidence" value="ECO:0007669"/>
    <property type="project" value="UniProtKB-EC"/>
</dbReference>
<evidence type="ECO:0000259" key="15">
    <source>
        <dbReference type="PROSITE" id="PS51455"/>
    </source>
</evidence>
<evidence type="ECO:0000313" key="16">
    <source>
        <dbReference type="EMBL" id="KAK9106159.1"/>
    </source>
</evidence>
<dbReference type="Gene3D" id="3.30.800.10">
    <property type="entry name" value="Phosphatidylinositol Phosphate Kinase II Beta"/>
    <property type="match status" value="1"/>
</dbReference>
<dbReference type="Pfam" id="PF00118">
    <property type="entry name" value="Cpn60_TCP1"/>
    <property type="match status" value="1"/>
</dbReference>
<evidence type="ECO:0000256" key="7">
    <source>
        <dbReference type="ARBA" id="ARBA00022833"/>
    </source>
</evidence>
<evidence type="ECO:0000256" key="10">
    <source>
        <dbReference type="ARBA" id="ARBA00077223"/>
    </source>
</evidence>
<dbReference type="InterPro" id="IPR002423">
    <property type="entry name" value="Cpn60/GroEL/TCP-1"/>
</dbReference>
<dbReference type="InterPro" id="IPR027410">
    <property type="entry name" value="TCP-1-like_intermed_sf"/>
</dbReference>
<feature type="region of interest" description="Disordered" evidence="13">
    <location>
        <begin position="1192"/>
        <end position="1249"/>
    </location>
</feature>
<dbReference type="SUPFAM" id="SSF56104">
    <property type="entry name" value="SAICAR synthase-like"/>
    <property type="match status" value="1"/>
</dbReference>
<reference evidence="16 17" key="1">
    <citation type="submission" date="2024-01" db="EMBL/GenBank/DDBJ databases">
        <title>Genome assemblies of Stephania.</title>
        <authorList>
            <person name="Yang L."/>
        </authorList>
    </citation>
    <scope>NUCLEOTIDE SEQUENCE [LARGE SCALE GENOMIC DNA]</scope>
    <source>
        <strain evidence="16">JXDWG</strain>
        <tissue evidence="16">Leaf</tissue>
    </source>
</reference>
<keyword evidence="6 12" id="KW-0418">Kinase</keyword>
<dbReference type="SUPFAM" id="SSF54849">
    <property type="entry name" value="GroEL-intermediate domain like"/>
    <property type="match status" value="1"/>
</dbReference>
<keyword evidence="3" id="KW-0479">Metal-binding</keyword>
<evidence type="ECO:0000256" key="6">
    <source>
        <dbReference type="ARBA" id="ARBA00022777"/>
    </source>
</evidence>
<dbReference type="Pfam" id="PF01504">
    <property type="entry name" value="PIP5K"/>
    <property type="match status" value="1"/>
</dbReference>
<dbReference type="EC" id="2.7.1.150" evidence="1"/>
<keyword evidence="17" id="KW-1185">Reference proteome</keyword>
<evidence type="ECO:0000259" key="14">
    <source>
        <dbReference type="PROSITE" id="PS50178"/>
    </source>
</evidence>
<evidence type="ECO:0000256" key="4">
    <source>
        <dbReference type="ARBA" id="ARBA00022741"/>
    </source>
</evidence>
<keyword evidence="8 12" id="KW-0067">ATP-binding</keyword>
<dbReference type="SUPFAM" id="SSF52029">
    <property type="entry name" value="GroEL apical domain-like"/>
    <property type="match status" value="1"/>
</dbReference>
<feature type="domain" description="FYVE-type" evidence="14">
    <location>
        <begin position="43"/>
        <end position="92"/>
    </location>
</feature>
<feature type="compositionally biased region" description="Low complexity" evidence="13">
    <location>
        <begin position="213"/>
        <end position="228"/>
    </location>
</feature>
<dbReference type="InterPro" id="IPR027409">
    <property type="entry name" value="GroEL-like_apical_dom_sf"/>
</dbReference>
<name>A0AAP0F789_9MAGN</name>
<dbReference type="Gene3D" id="3.50.7.10">
    <property type="entry name" value="GroEL"/>
    <property type="match status" value="1"/>
</dbReference>
<gene>
    <name evidence="16" type="ORF">Scep_023003</name>
</gene>
<dbReference type="SUPFAM" id="SSF57903">
    <property type="entry name" value="FYVE/PHD zinc finger"/>
    <property type="match status" value="1"/>
</dbReference>
<dbReference type="InterPro" id="IPR017455">
    <property type="entry name" value="Znf_FYVE-rel"/>
</dbReference>
<dbReference type="InterPro" id="IPR044769">
    <property type="entry name" value="PIKfyve_PIPKc"/>
</dbReference>
<sequence>MGIPDSSFLDLIEKVRSWISWVGSDVPSGTLEYWEICDRFKMCSECQIRFTDLSINRQCQNCGRILCGRCGHDMPACAIGTDEMLVKSCKFCAQISGGTEAKGVLEGRIVSSPRQSPERLASCLSNCENKSRHLNEFLDMQPHGSPHAVAGSSVASSSGLQSSAFLGRSSSRSDDEDAESSEKPFFSPLSEYYRDISDIDSSSFSARHDFGSFKSLGSSPSDSPSRMSYTVARASFSTQPEREGSPLSHTDAPLDQEPTSLLRRPGTENELLENTDDCSDNLSVFRDQYAKVKQPLDFENNGLIWFPPPPDAEEDDMESNFFAYDDDDDDVGDSKVMFSSSSFSSELCPVVKEKPNEEHKEPIQTVIHGHFRALVSQLLQGEGMTAGSDDGESWLDMITKLAWQAATFVKPDTSRGGSMDPVDYVKVKCIVAGSPSDSTLLKGVEIDHLKTIVSKIESHRTNVLLVEKSVSSYAQEYLLAKEISLVLNVKRPLLDRIARCTGAVIVPSIENLSSARLGQCEVFRVEKVIEESPTSNQPSKKTVKNLMFFEGCPRRLGCTVLLKGASREVLKKVKHVVQYAVFAAYHLSLETSFLADEGATLPKMLPKQTVAVPERLIISDDSIPAIPHPAVSSISVTVADEPQTFCESGLSGIPSNLDANVLAQNNGVRSISANILDTSSSVVSNYGSFDPLHESMEIGVEKANSDQSHSDLVPSVYTESISSQAYVTQRKTTLPPSQYEMLDCSGHEEEDMSTNGRQFGEAHEVITGRVDDEEISTEYFSTVENHQSILVSFSSRCVLKGVVCERSQLLRIKFYGSFDKPLGKYLRDDLFDQTSCCHNCKESTDAHVRSYTHQQGYLTINVKRLPSIVLPGEREGKIWMWHRCLKCAQIDGVPPATRRVIMSDAAWGLSFGKFLELSFSNHATANRVASCGHSLQRDCLRYYGFGRMVAFFRYSPIDFLTISLPPLVLDFNVHVHQEWAKREAEELSRKMEVLYAEVFDVLHNIEQKGASLVNANTDENEFHNHVADLKALLKNERNEYEVLLQPVCLEDEQNVESVRDILELNSLRHRLFIDSYIWDCRLSSLDSLINKRNSISKTDVRVLEAEAYAKLKEWRDEFSFKDGKIVPEDNSWESPLSQVDIESDFESGQNDPTHFSLSESISKEAPKTVEVIIKSVEGDGLEDIDLSLVHHKQNDSNEDMEVPVDEDHSKPIPSPASSLSDKIDSAWTGTSQPLQKSQPVHVSPIDGGLNNQLDNPSYRQVLAPVRVYSFDSALRLHEKRRRALSPTASHLSSARSFHASGEYGSMVRDPVPNILKTLSLSQNTPRESQKLNFILKSMPSFISSASNIAGEGGRLLIPHFGHTNMVIPVYDNEPTSIISYALCSKEYKDWIADTLGEQEASFSASELHKVDDQGNLLGYSQLYSSFSDWQSLTSLDAEDIYRSHGPDDRVSSIGTVFSDSKKSPHVTISFGDGSSSVPGKVRFSVTCYFAKQFDVLRKNCCPTESDFIRSLCRCNRWNAQGGKSNVYFAKSLDERFIIKQVTKTELDSFVEFAPQYFKYLVGSLSSRSPTCLAKVIGIYQVTVKNLKGGREMKMDLMVMENLFFQRNISRVYDLKGSARSRYNSDKTGKNKVLLDMNLLETLRTNPIFLCKKAKRSLERAVWNDTNFLASIDVMDYSLLVGVDDERKELVIGIIDFMRQYTWDKHLETWVKASGILGGPRNESPTVISPMQYKKRFRKAMSTYFLVVPHDQWSS</sequence>
<keyword evidence="2 12" id="KW-0808">Transferase</keyword>
<evidence type="ECO:0000256" key="5">
    <source>
        <dbReference type="ARBA" id="ARBA00022771"/>
    </source>
</evidence>
<evidence type="ECO:0000256" key="8">
    <source>
        <dbReference type="ARBA" id="ARBA00022840"/>
    </source>
</evidence>
<feature type="region of interest" description="Disordered" evidence="13">
    <location>
        <begin position="164"/>
        <end position="184"/>
    </location>
</feature>
<proteinExistence type="predicted"/>
<evidence type="ECO:0000256" key="12">
    <source>
        <dbReference type="PROSITE-ProRule" id="PRU00781"/>
    </source>
</evidence>
<dbReference type="InterPro" id="IPR027483">
    <property type="entry name" value="PInositol-4-P-4/5-kinase_C_sf"/>
</dbReference>
<dbReference type="PANTHER" id="PTHR45748">
    <property type="entry name" value="1-PHOSPHATIDYLINOSITOL 3-PHOSPHATE 5-KINASE-RELATED"/>
    <property type="match status" value="1"/>
</dbReference>
<evidence type="ECO:0000256" key="2">
    <source>
        <dbReference type="ARBA" id="ARBA00022679"/>
    </source>
</evidence>
<evidence type="ECO:0000256" key="3">
    <source>
        <dbReference type="ARBA" id="ARBA00022723"/>
    </source>
</evidence>
<feature type="region of interest" description="Disordered" evidence="13">
    <location>
        <begin position="213"/>
        <end position="275"/>
    </location>
</feature>
<organism evidence="16 17">
    <name type="scientific">Stephania cephalantha</name>
    <dbReference type="NCBI Taxonomy" id="152367"/>
    <lineage>
        <taxon>Eukaryota</taxon>
        <taxon>Viridiplantae</taxon>
        <taxon>Streptophyta</taxon>
        <taxon>Embryophyta</taxon>
        <taxon>Tracheophyta</taxon>
        <taxon>Spermatophyta</taxon>
        <taxon>Magnoliopsida</taxon>
        <taxon>Ranunculales</taxon>
        <taxon>Menispermaceae</taxon>
        <taxon>Menispermoideae</taxon>
        <taxon>Cissampelideae</taxon>
        <taxon>Stephania</taxon>
    </lineage>
</organism>
<keyword evidence="5 11" id="KW-0863">Zinc-finger</keyword>
<dbReference type="Proteomes" id="UP001419268">
    <property type="component" value="Unassembled WGS sequence"/>
</dbReference>
<dbReference type="CDD" id="cd03334">
    <property type="entry name" value="Fab1_TCP"/>
    <property type="match status" value="1"/>
</dbReference>
<dbReference type="InterPro" id="IPR011011">
    <property type="entry name" value="Znf_FYVE_PHD"/>
</dbReference>
<comment type="subunit">
    <text evidence="9">Component of the PI(3,5)P2 regulatory complex at least composed of ATG18, SAC/FIG4, FAB1 and VAC14.</text>
</comment>
<dbReference type="CDD" id="cd17300">
    <property type="entry name" value="PIPKc_PIKfyve"/>
    <property type="match status" value="1"/>
</dbReference>
<protein>
    <recommendedName>
        <fullName evidence="1">1-phosphatidylinositol-3-phosphate 5-kinase</fullName>
        <ecNumber evidence="1">2.7.1.150</ecNumber>
    </recommendedName>
    <alternativeName>
        <fullName evidence="10">Phosphatidylinositol 3-phosphate 5-kinase type III</fullName>
    </alternativeName>
</protein>
<dbReference type="EMBL" id="JBBNAG010000009">
    <property type="protein sequence ID" value="KAK9106159.1"/>
    <property type="molecule type" value="Genomic_DNA"/>
</dbReference>
<evidence type="ECO:0000256" key="9">
    <source>
        <dbReference type="ARBA" id="ARBA00023464"/>
    </source>
</evidence>
<dbReference type="PANTHER" id="PTHR45748:SF14">
    <property type="entry name" value="1-PHOSPHATIDYLINOSITOL-3-PHOSPHATE 5-KINASE FAB1C-RELATED"/>
    <property type="match status" value="1"/>
</dbReference>
<dbReference type="CDD" id="cd00065">
    <property type="entry name" value="FYVE_like_SF"/>
    <property type="match status" value="1"/>
</dbReference>